<evidence type="ECO:0000256" key="1">
    <source>
        <dbReference type="SAM" id="MobiDB-lite"/>
    </source>
</evidence>
<dbReference type="GeneID" id="13165488"/>
<dbReference type="Proteomes" id="UP000005266">
    <property type="component" value="Segment"/>
</dbReference>
<organism evidence="2 3">
    <name type="scientific">Colwellia phage 9A</name>
    <dbReference type="NCBI Taxonomy" id="765765"/>
    <lineage>
        <taxon>Viruses</taxon>
        <taxon>Duplodnaviria</taxon>
        <taxon>Heunggongvirae</taxon>
        <taxon>Uroviricota</taxon>
        <taxon>Caudoviricetes</taxon>
        <taxon>Franklinbayvirus</taxon>
        <taxon>Franklinbayvirus fv9A</taxon>
    </lineage>
</organism>
<feature type="compositionally biased region" description="Basic and acidic residues" evidence="1">
    <location>
        <begin position="499"/>
        <end position="517"/>
    </location>
</feature>
<dbReference type="RefSeq" id="YP_006489257.1">
    <property type="nucleotide sequence ID" value="NC_018088.1"/>
</dbReference>
<evidence type="ECO:0000313" key="2">
    <source>
        <dbReference type="EMBL" id="AFK66667.1"/>
    </source>
</evidence>
<dbReference type="EMBL" id="HQ317390">
    <property type="protein sequence ID" value="AFK66667.1"/>
    <property type="molecule type" value="Genomic_DNA"/>
</dbReference>
<accession>I3UMF2</accession>
<evidence type="ECO:0008006" key="4">
    <source>
        <dbReference type="Google" id="ProtNLM"/>
    </source>
</evidence>
<gene>
    <name evidence="2" type="ORF">COPG_00071</name>
</gene>
<evidence type="ECO:0000313" key="3">
    <source>
        <dbReference type="Proteomes" id="UP000005266"/>
    </source>
</evidence>
<dbReference type="Pfam" id="PF06074">
    <property type="entry name" value="Portal_Mu"/>
    <property type="match status" value="1"/>
</dbReference>
<feature type="compositionally biased region" description="Polar residues" evidence="1">
    <location>
        <begin position="482"/>
        <end position="498"/>
    </location>
</feature>
<proteinExistence type="predicted"/>
<feature type="region of interest" description="Disordered" evidence="1">
    <location>
        <begin position="477"/>
        <end position="517"/>
    </location>
</feature>
<keyword evidence="3" id="KW-1185">Reference proteome</keyword>
<dbReference type="InterPro" id="IPR009279">
    <property type="entry name" value="Portal_Mu"/>
</dbReference>
<reference evidence="2 3" key="1">
    <citation type="journal article" date="2013" name="Extremophiles">
        <title>Genomic analysis of cold-active Colwelliaphage 9A and psychrophilic phage-host interactions.</title>
        <authorList>
            <person name="Colangelo-Lillis J.R."/>
            <person name="Deming J.W."/>
        </authorList>
    </citation>
    <scope>NUCLEOTIDE SEQUENCE [LARGE SCALE GENOMIC DNA]</scope>
    <source>
        <strain evidence="2">9A</strain>
    </source>
</reference>
<protein>
    <recommendedName>
        <fullName evidence="4">Portal protein</fullName>
    </recommendedName>
</protein>
<name>I3UMF2_9CAUD</name>
<dbReference type="KEGG" id="vg:13165488"/>
<sequence length="517" mass="56823">MSENIDSACNVLIDAPATPDGKTPDADLGESRGYVDCSIYTDDRMPLTLLKTVAGKNLIFNQMQMNSTISGILLAFKSLCQTPKLIIKENVDDPDRERAARRAKFLTECLHDMQTPFSDTLSEILGMLEMGFKVMVPQFKARTGFDTDQNFNSRYYDGKVGWKSFMPIDPLTIDKWNTPEGGGFLGLTGITQKISRNGRDIKIPRSRMLLFRTTSSNNDPTGKSLLEGAFLDWMDLIDANKIQMVGLRRSLIGIPYALIHSKMAADAKNNDSAKAAIAAVKKTVLNIDKRLDQGFILPADRDENNNLLAEVRLMGSKEGGGNSNIQDAKLIIDAKEQTIARSMLAQFMTIQGKGGSYALSKNQSEVFINSLKGYMTQIEGIMNGEAIPRLFVANKEAMSVADHFLPSISFSEFVKDDTTEFFTALQKSIEMGVFAVTPQIQNKAAQVLGIDASEQKELLDKRNTEQDEMKELAKQGMVDASNAATDNATVASTANSDTPDTKAKDITDKGLNDIIKS</sequence>